<keyword evidence="1" id="KW-0472">Membrane</keyword>
<comment type="caution">
    <text evidence="2">The sequence shown here is derived from an EMBL/GenBank/DDBJ whole genome shotgun (WGS) entry which is preliminary data.</text>
</comment>
<dbReference type="Proteomes" id="UP000076858">
    <property type="component" value="Unassembled WGS sequence"/>
</dbReference>
<dbReference type="EMBL" id="LRGB01000868">
    <property type="protein sequence ID" value="KZS15733.1"/>
    <property type="molecule type" value="Genomic_DNA"/>
</dbReference>
<keyword evidence="1" id="KW-0812">Transmembrane</keyword>
<sequence length="92" mass="10735">MCVCVEFPKKSLNYACTRMPAGGRLRASLTSLFLVSLVRRTFFFLFFLFAAPLWKDATITRFTIKQQHSYHIQFQSYMYCQTGLPVESSSRF</sequence>
<organism evidence="2 3">
    <name type="scientific">Daphnia magna</name>
    <dbReference type="NCBI Taxonomy" id="35525"/>
    <lineage>
        <taxon>Eukaryota</taxon>
        <taxon>Metazoa</taxon>
        <taxon>Ecdysozoa</taxon>
        <taxon>Arthropoda</taxon>
        <taxon>Crustacea</taxon>
        <taxon>Branchiopoda</taxon>
        <taxon>Diplostraca</taxon>
        <taxon>Cladocera</taxon>
        <taxon>Anomopoda</taxon>
        <taxon>Daphniidae</taxon>
        <taxon>Daphnia</taxon>
    </lineage>
</organism>
<evidence type="ECO:0000313" key="3">
    <source>
        <dbReference type="Proteomes" id="UP000076858"/>
    </source>
</evidence>
<reference evidence="2 3" key="1">
    <citation type="submission" date="2016-03" db="EMBL/GenBank/DDBJ databases">
        <title>EvidentialGene: Evidence-directed Construction of Genes on Genomes.</title>
        <authorList>
            <person name="Gilbert D.G."/>
            <person name="Choi J.-H."/>
            <person name="Mockaitis K."/>
            <person name="Colbourne J."/>
            <person name="Pfrender M."/>
        </authorList>
    </citation>
    <scope>NUCLEOTIDE SEQUENCE [LARGE SCALE GENOMIC DNA]</scope>
    <source>
        <strain evidence="2 3">Xinb3</strain>
        <tissue evidence="2">Complete organism</tissue>
    </source>
</reference>
<evidence type="ECO:0000256" key="1">
    <source>
        <dbReference type="SAM" id="Phobius"/>
    </source>
</evidence>
<feature type="transmembrane region" description="Helical" evidence="1">
    <location>
        <begin position="32"/>
        <end position="54"/>
    </location>
</feature>
<dbReference type="AlphaFoldDB" id="A0A164YYC3"/>
<gene>
    <name evidence="2" type="ORF">APZ42_018975</name>
</gene>
<proteinExistence type="predicted"/>
<evidence type="ECO:0000313" key="2">
    <source>
        <dbReference type="EMBL" id="KZS15733.1"/>
    </source>
</evidence>
<name>A0A164YYC3_9CRUS</name>
<keyword evidence="1" id="KW-1133">Transmembrane helix</keyword>
<protein>
    <submittedName>
        <fullName evidence="2">Uncharacterized protein</fullName>
    </submittedName>
</protein>
<accession>A0A164YYC3</accession>
<keyword evidence="3" id="KW-1185">Reference proteome</keyword>